<evidence type="ECO:0000256" key="6">
    <source>
        <dbReference type="ARBA" id="ARBA00023134"/>
    </source>
</evidence>
<comment type="caution">
    <text evidence="10">The sequence shown here is derived from an EMBL/GenBank/DDBJ whole genome shotgun (WGS) entry which is preliminary data.</text>
</comment>
<evidence type="ECO:0000256" key="3">
    <source>
        <dbReference type="ARBA" id="ARBA00022723"/>
    </source>
</evidence>
<feature type="domain" description="MobA-like NTP transferase" evidence="9">
    <location>
        <begin position="10"/>
        <end position="162"/>
    </location>
</feature>
<proteinExistence type="predicted"/>
<gene>
    <name evidence="10" type="ORF">IQ251_03960</name>
</gene>
<keyword evidence="11" id="KW-1185">Reference proteome</keyword>
<keyword evidence="4" id="KW-0547">Nucleotide-binding</keyword>
<evidence type="ECO:0000256" key="7">
    <source>
        <dbReference type="ARBA" id="ARBA00023150"/>
    </source>
</evidence>
<keyword evidence="7" id="KW-0501">Molybdenum cofactor biosynthesis</keyword>
<dbReference type="GO" id="GO:0016779">
    <property type="term" value="F:nucleotidyltransferase activity"/>
    <property type="evidence" value="ECO:0007669"/>
    <property type="project" value="UniProtKB-KW"/>
</dbReference>
<keyword evidence="5" id="KW-0460">Magnesium</keyword>
<reference evidence="10" key="1">
    <citation type="submission" date="2020-10" db="EMBL/GenBank/DDBJ databases">
        <title>Diversity and distribution of actinomycetes associated with coral in the coast of Hainan.</title>
        <authorList>
            <person name="Li F."/>
        </authorList>
    </citation>
    <scope>NUCLEOTIDE SEQUENCE</scope>
    <source>
        <strain evidence="10">HNM0983</strain>
    </source>
</reference>
<accession>A0A929FYQ5</accession>
<keyword evidence="6" id="KW-0342">GTP-binding</keyword>
<dbReference type="PANTHER" id="PTHR19136">
    <property type="entry name" value="MOLYBDENUM COFACTOR GUANYLYLTRANSFERASE"/>
    <property type="match status" value="1"/>
</dbReference>
<sequence>MVGVTADFAAVVLAGGRARRLGGVDKVLLPVGGRSLLQRTLDVLRGAVPLVVVGPQREVDAPVHWTGEEPPGGGPLAGVRAGLQLVPEGSALVAVLAADHPHLTEATVPRLRAAVLAAPRAGGAVLVDAAGERQWLLGVWRADRLRAAMPEQVRDRPVRGTFAALDPVEVAPVGAEPADVDTPEDLLRARNRA</sequence>
<dbReference type="InterPro" id="IPR029044">
    <property type="entry name" value="Nucleotide-diphossugar_trans"/>
</dbReference>
<name>A0A929FYQ5_9PSEU</name>
<dbReference type="EMBL" id="JADEYC010000007">
    <property type="protein sequence ID" value="MBE9373599.1"/>
    <property type="molecule type" value="Genomic_DNA"/>
</dbReference>
<dbReference type="SUPFAM" id="SSF53448">
    <property type="entry name" value="Nucleotide-diphospho-sugar transferases"/>
    <property type="match status" value="1"/>
</dbReference>
<dbReference type="InterPro" id="IPR025877">
    <property type="entry name" value="MobA-like_NTP_Trfase"/>
</dbReference>
<feature type="region of interest" description="Disordered" evidence="8">
    <location>
        <begin position="174"/>
        <end position="193"/>
    </location>
</feature>
<keyword evidence="10" id="KW-0548">Nucleotidyltransferase</keyword>
<protein>
    <submittedName>
        <fullName evidence="10">Molybdenum cofactor guanylyltransferase</fullName>
    </submittedName>
</protein>
<evidence type="ECO:0000259" key="9">
    <source>
        <dbReference type="Pfam" id="PF12804"/>
    </source>
</evidence>
<evidence type="ECO:0000313" key="11">
    <source>
        <dbReference type="Proteomes" id="UP000598360"/>
    </source>
</evidence>
<evidence type="ECO:0000256" key="5">
    <source>
        <dbReference type="ARBA" id="ARBA00022842"/>
    </source>
</evidence>
<evidence type="ECO:0000256" key="1">
    <source>
        <dbReference type="ARBA" id="ARBA00022490"/>
    </source>
</evidence>
<evidence type="ECO:0000256" key="8">
    <source>
        <dbReference type="SAM" id="MobiDB-lite"/>
    </source>
</evidence>
<dbReference type="GO" id="GO:0006777">
    <property type="term" value="P:Mo-molybdopterin cofactor biosynthetic process"/>
    <property type="evidence" value="ECO:0007669"/>
    <property type="project" value="UniProtKB-KW"/>
</dbReference>
<dbReference type="Pfam" id="PF12804">
    <property type="entry name" value="NTP_transf_3"/>
    <property type="match status" value="1"/>
</dbReference>
<organism evidence="10 11">
    <name type="scientific">Saccharopolyspora montiporae</name>
    <dbReference type="NCBI Taxonomy" id="2781240"/>
    <lineage>
        <taxon>Bacteria</taxon>
        <taxon>Bacillati</taxon>
        <taxon>Actinomycetota</taxon>
        <taxon>Actinomycetes</taxon>
        <taxon>Pseudonocardiales</taxon>
        <taxon>Pseudonocardiaceae</taxon>
        <taxon>Saccharopolyspora</taxon>
    </lineage>
</organism>
<dbReference type="GO" id="GO:0046872">
    <property type="term" value="F:metal ion binding"/>
    <property type="evidence" value="ECO:0007669"/>
    <property type="project" value="UniProtKB-KW"/>
</dbReference>
<dbReference type="AlphaFoldDB" id="A0A929FYQ5"/>
<dbReference type="GO" id="GO:0005525">
    <property type="term" value="F:GTP binding"/>
    <property type="evidence" value="ECO:0007669"/>
    <property type="project" value="UniProtKB-KW"/>
</dbReference>
<dbReference type="Gene3D" id="3.90.550.10">
    <property type="entry name" value="Spore Coat Polysaccharide Biosynthesis Protein SpsA, Chain A"/>
    <property type="match status" value="1"/>
</dbReference>
<dbReference type="Proteomes" id="UP000598360">
    <property type="component" value="Unassembled WGS sequence"/>
</dbReference>
<keyword evidence="3" id="KW-0479">Metal-binding</keyword>
<dbReference type="PANTHER" id="PTHR19136:SF81">
    <property type="entry name" value="MOLYBDENUM COFACTOR GUANYLYLTRANSFERASE"/>
    <property type="match status" value="1"/>
</dbReference>
<dbReference type="InterPro" id="IPR013482">
    <property type="entry name" value="Molybde_CF_guanTrfase"/>
</dbReference>
<keyword evidence="2" id="KW-0808">Transferase</keyword>
<evidence type="ECO:0000256" key="4">
    <source>
        <dbReference type="ARBA" id="ARBA00022741"/>
    </source>
</evidence>
<dbReference type="CDD" id="cd02503">
    <property type="entry name" value="MobA"/>
    <property type="match status" value="1"/>
</dbReference>
<evidence type="ECO:0000256" key="2">
    <source>
        <dbReference type="ARBA" id="ARBA00022679"/>
    </source>
</evidence>
<evidence type="ECO:0000313" key="10">
    <source>
        <dbReference type="EMBL" id="MBE9373599.1"/>
    </source>
</evidence>
<keyword evidence="1" id="KW-0963">Cytoplasm</keyword>